<name>A0A5B7WUL6_9MICC</name>
<evidence type="ECO:0000313" key="18">
    <source>
        <dbReference type="EMBL" id="QCY47622.1"/>
    </source>
</evidence>
<comment type="catalytic activity">
    <reaction evidence="14">
        <text>ATP + H2O = ADP + phosphate + H(+)</text>
        <dbReference type="Rhea" id="RHEA:13065"/>
        <dbReference type="ChEBI" id="CHEBI:15377"/>
        <dbReference type="ChEBI" id="CHEBI:15378"/>
        <dbReference type="ChEBI" id="CHEBI:30616"/>
        <dbReference type="ChEBI" id="CHEBI:43474"/>
        <dbReference type="ChEBI" id="CHEBI:456216"/>
        <dbReference type="EC" id="5.6.2.4"/>
    </reaction>
</comment>
<keyword evidence="9" id="KW-0238">DNA-binding</keyword>
<proteinExistence type="inferred from homology"/>
<keyword evidence="2" id="KW-0540">Nuclease</keyword>
<keyword evidence="4" id="KW-0227">DNA damage</keyword>
<dbReference type="GO" id="GO:0005524">
    <property type="term" value="F:ATP binding"/>
    <property type="evidence" value="ECO:0007669"/>
    <property type="project" value="UniProtKB-UniRule"/>
</dbReference>
<evidence type="ECO:0000256" key="9">
    <source>
        <dbReference type="ARBA" id="ARBA00023125"/>
    </source>
</evidence>
<dbReference type="InterPro" id="IPR013986">
    <property type="entry name" value="DExx_box_DNA_helicase_dom_sf"/>
</dbReference>
<evidence type="ECO:0000256" key="11">
    <source>
        <dbReference type="ARBA" id="ARBA00023235"/>
    </source>
</evidence>
<keyword evidence="8 15" id="KW-0067">ATP-binding</keyword>
<comment type="catalytic activity">
    <reaction evidence="12">
        <text>Couples ATP hydrolysis with the unwinding of duplex DNA by translocating in the 3'-5' direction.</text>
        <dbReference type="EC" id="5.6.2.4"/>
    </reaction>
</comment>
<evidence type="ECO:0000256" key="10">
    <source>
        <dbReference type="ARBA" id="ARBA00023204"/>
    </source>
</evidence>
<evidence type="ECO:0000259" key="16">
    <source>
        <dbReference type="PROSITE" id="PS51198"/>
    </source>
</evidence>
<dbReference type="Gene3D" id="3.40.50.300">
    <property type="entry name" value="P-loop containing nucleotide triphosphate hydrolases"/>
    <property type="match status" value="2"/>
</dbReference>
<organism evidence="18 19">
    <name type="scientific">Glutamicibacter creatinolyticus</name>
    <dbReference type="NCBI Taxonomy" id="162496"/>
    <lineage>
        <taxon>Bacteria</taxon>
        <taxon>Bacillati</taxon>
        <taxon>Actinomycetota</taxon>
        <taxon>Actinomycetes</taxon>
        <taxon>Micrococcales</taxon>
        <taxon>Micrococcaceae</taxon>
        <taxon>Glutamicibacter</taxon>
    </lineage>
</organism>
<dbReference type="SUPFAM" id="SSF52540">
    <property type="entry name" value="P-loop containing nucleoside triphosphate hydrolases"/>
    <property type="match status" value="1"/>
</dbReference>
<accession>A0A5B7WUL6</accession>
<keyword evidence="6 15" id="KW-0347">Helicase</keyword>
<sequence length="1067" mass="116293">MSESADTATGTPELLDHLVTSRRPSLVAGAPGTGKSTLLVEVAVQRLRAGLDPLSLLVLAPTRNTAAMLRNELSARAEQTFTEPVVRTWSAYAFDLIRRARLQGLLPMVERAPRLLSGPEQDTLLGHLLEGHEQGLTPSPPWPEELRLAVGTRGFRKEVREFFDRVSELGLEPDDIAQLGEQAERGEWVAAAMFYQEYRDLLDLGSAEAFDPAGLITRAAELLEANPEFLAAEQDQLQLVLVDDLQEASLSQHRLLTLLGRGRNLVAFAAPDNVVQGFRGARADELAQFTQRYSTPRNPAGIYELETSYRMGPAIAQAWKRVVRRVPVAAGLHGRTLEFGEDPHPATVQTHLFENSTQEERFLAQHIVHLNLYEHRPLAEMAIVVRTGSQVRNLSRFLEGQGIAVTTPPAEVPLKEENAVRPLLDLLALAVNPEANEDPLRMQSLLLSRYGMSTALEIRRLRQLLRQKDSAGGGRRSSQELLEATLHEPELAQDLGPVARGLERLLGMYQRLREELATGNATPETALWALWEASGRAEAWRTEALGTGPAARRADHDLDAVLSVFQAAERFVDQLPGASVEQFVEHILEQELPMDSLASRSASDQTVTVLTTAAAAGRQWPVVFVPGLQEGSWPNLRLRGELLGSNALAEAVEHGVGFLGTRTPSRLVREIRNDELRSFSNAISRASQSLICTAVASEEQQPSSFLQIIDPAADQQGSYTAVPRIRSLPSLVAELRCEAESHIAAAMGAWQQDSSQTVSSVAQDAVAVLGQLTAAQPAVRGAAPATWWGLAPLSTQAPVFPQDQPIRVSPSKVEAVHASPLNWFVQAAGGQSAVDFAASLGTLIHSIAEEHPDAAGSEYLKVLDERWPELEMPNNWEGRRDHDRAEEMLKKLALYSLQMRSEGRSLVARELPFNVPVPHEGREVELRGVIDRIEVDGQGRPYVVDLKTGARMPSAKDALTHPQLGVYQAAITLGALDSTPETSHLPAEPAGATLVFVGSNTKKPSLRTQQAPTDDWAQQLIIEAAALMGDAEFVTRHDASRGAGFSSGCALPDICPLCSEGRQVTEP</sequence>
<evidence type="ECO:0000256" key="4">
    <source>
        <dbReference type="ARBA" id="ARBA00022763"/>
    </source>
</evidence>
<dbReference type="RefSeq" id="WP_138926507.1">
    <property type="nucleotide sequence ID" value="NZ_CP034412.1"/>
</dbReference>
<keyword evidence="5 15" id="KW-0378">Hydrolase</keyword>
<dbReference type="InterPro" id="IPR027417">
    <property type="entry name" value="P-loop_NTPase"/>
</dbReference>
<evidence type="ECO:0000256" key="5">
    <source>
        <dbReference type="ARBA" id="ARBA00022801"/>
    </source>
</evidence>
<dbReference type="GO" id="GO:0000725">
    <property type="term" value="P:recombinational repair"/>
    <property type="evidence" value="ECO:0007669"/>
    <property type="project" value="TreeGrafter"/>
</dbReference>
<keyword evidence="7" id="KW-0269">Exonuclease</keyword>
<dbReference type="PROSITE" id="PS51217">
    <property type="entry name" value="UVRD_HELICASE_CTER"/>
    <property type="match status" value="1"/>
</dbReference>
<evidence type="ECO:0000256" key="8">
    <source>
        <dbReference type="ARBA" id="ARBA00022840"/>
    </source>
</evidence>
<dbReference type="KEGG" id="gcr:GcLGCM259_1907"/>
<dbReference type="GO" id="GO:0043138">
    <property type="term" value="F:3'-5' DNA helicase activity"/>
    <property type="evidence" value="ECO:0007669"/>
    <property type="project" value="UniProtKB-EC"/>
</dbReference>
<dbReference type="PROSITE" id="PS51198">
    <property type="entry name" value="UVRD_HELICASE_ATP_BIND"/>
    <property type="match status" value="1"/>
</dbReference>
<dbReference type="Gene3D" id="3.90.320.10">
    <property type="match status" value="1"/>
</dbReference>
<keyword evidence="11" id="KW-0413">Isomerase</keyword>
<protein>
    <recommendedName>
        <fullName evidence="13">DNA 3'-5' helicase</fullName>
        <ecNumber evidence="13">5.6.2.4</ecNumber>
    </recommendedName>
</protein>
<feature type="binding site" evidence="15">
    <location>
        <begin position="29"/>
        <end position="36"/>
    </location>
    <ligand>
        <name>ATP</name>
        <dbReference type="ChEBI" id="CHEBI:30616"/>
    </ligand>
</feature>
<feature type="domain" description="UvrD-like helicase ATP-binding" evidence="16">
    <location>
        <begin position="8"/>
        <end position="312"/>
    </location>
</feature>
<dbReference type="AlphaFoldDB" id="A0A5B7WUL6"/>
<dbReference type="EMBL" id="CP034412">
    <property type="protein sequence ID" value="QCY47622.1"/>
    <property type="molecule type" value="Genomic_DNA"/>
</dbReference>
<dbReference type="SUPFAM" id="SSF52980">
    <property type="entry name" value="Restriction endonuclease-like"/>
    <property type="match status" value="1"/>
</dbReference>
<gene>
    <name evidence="18" type="ORF">GcLGCM259_1907</name>
</gene>
<evidence type="ECO:0000313" key="19">
    <source>
        <dbReference type="Proteomes" id="UP000307000"/>
    </source>
</evidence>
<evidence type="ECO:0000256" key="13">
    <source>
        <dbReference type="ARBA" id="ARBA00034808"/>
    </source>
</evidence>
<evidence type="ECO:0000256" key="7">
    <source>
        <dbReference type="ARBA" id="ARBA00022839"/>
    </source>
</evidence>
<evidence type="ECO:0000256" key="1">
    <source>
        <dbReference type="ARBA" id="ARBA00009922"/>
    </source>
</evidence>
<dbReference type="EC" id="5.6.2.4" evidence="13"/>
<dbReference type="PANTHER" id="PTHR11070">
    <property type="entry name" value="UVRD / RECB / PCRA DNA HELICASE FAMILY MEMBER"/>
    <property type="match status" value="1"/>
</dbReference>
<dbReference type="PANTHER" id="PTHR11070:SF59">
    <property type="entry name" value="DNA 3'-5' HELICASE"/>
    <property type="match status" value="1"/>
</dbReference>
<dbReference type="Pfam" id="PF12705">
    <property type="entry name" value="PDDEXK_1"/>
    <property type="match status" value="1"/>
</dbReference>
<reference evidence="18 19" key="1">
    <citation type="submission" date="2018-12" db="EMBL/GenBank/DDBJ databases">
        <title>Complete Genome Sequence of Glutamicibacter creatinolyticus strain LGCM259,isolated from an abscess of a 12-year-old mare in Italy.</title>
        <authorList>
            <person name="Santos R.G."/>
            <person name="Silva A.L."/>
            <person name="Seyffert N."/>
            <person name="Castro T.L.P."/>
            <person name="Attili A.R."/>
            <person name="Rifici C."/>
            <person name="Mazzullo G."/>
            <person name="Brenig B."/>
            <person name="Venanzi F."/>
            <person name="Azevedo V."/>
        </authorList>
    </citation>
    <scope>NUCLEOTIDE SEQUENCE [LARGE SCALE GENOMIC DNA]</scope>
    <source>
        <strain evidence="18 19">LGCM 259</strain>
    </source>
</reference>
<evidence type="ECO:0000256" key="2">
    <source>
        <dbReference type="ARBA" id="ARBA00022722"/>
    </source>
</evidence>
<dbReference type="Pfam" id="PF13361">
    <property type="entry name" value="UvrD_C"/>
    <property type="match status" value="1"/>
</dbReference>
<dbReference type="GO" id="GO:0033202">
    <property type="term" value="C:DNA helicase complex"/>
    <property type="evidence" value="ECO:0007669"/>
    <property type="project" value="TreeGrafter"/>
</dbReference>
<keyword evidence="10" id="KW-0234">DNA repair</keyword>
<keyword evidence="19" id="KW-1185">Reference proteome</keyword>
<dbReference type="GO" id="GO:0003677">
    <property type="term" value="F:DNA binding"/>
    <property type="evidence" value="ECO:0007669"/>
    <property type="project" value="UniProtKB-KW"/>
</dbReference>
<evidence type="ECO:0000259" key="17">
    <source>
        <dbReference type="PROSITE" id="PS51217"/>
    </source>
</evidence>
<keyword evidence="3 15" id="KW-0547">Nucleotide-binding</keyword>
<dbReference type="GO" id="GO:0005829">
    <property type="term" value="C:cytosol"/>
    <property type="evidence" value="ECO:0007669"/>
    <property type="project" value="TreeGrafter"/>
</dbReference>
<dbReference type="InterPro" id="IPR011604">
    <property type="entry name" value="PDDEXK-like_dom_sf"/>
</dbReference>
<evidence type="ECO:0000256" key="15">
    <source>
        <dbReference type="PROSITE-ProRule" id="PRU00560"/>
    </source>
</evidence>
<evidence type="ECO:0000256" key="6">
    <source>
        <dbReference type="ARBA" id="ARBA00022806"/>
    </source>
</evidence>
<dbReference type="InterPro" id="IPR014016">
    <property type="entry name" value="UvrD-like_ATP-bd"/>
</dbReference>
<dbReference type="InterPro" id="IPR000212">
    <property type="entry name" value="DNA_helicase_UvrD/REP"/>
</dbReference>
<dbReference type="Pfam" id="PF00580">
    <property type="entry name" value="UvrD-helicase"/>
    <property type="match status" value="1"/>
</dbReference>
<comment type="similarity">
    <text evidence="1">Belongs to the helicase family. UvrD subfamily.</text>
</comment>
<evidence type="ECO:0000256" key="14">
    <source>
        <dbReference type="ARBA" id="ARBA00048988"/>
    </source>
</evidence>
<dbReference type="GO" id="GO:0004527">
    <property type="term" value="F:exonuclease activity"/>
    <property type="evidence" value="ECO:0007669"/>
    <property type="project" value="UniProtKB-KW"/>
</dbReference>
<feature type="domain" description="UvrD-like helicase C-terminal" evidence="17">
    <location>
        <begin position="313"/>
        <end position="617"/>
    </location>
</feature>
<dbReference type="InterPro" id="IPR038726">
    <property type="entry name" value="PDDEXK_AddAB-type"/>
</dbReference>
<dbReference type="Gene3D" id="1.10.486.10">
    <property type="entry name" value="PCRA, domain 4"/>
    <property type="match status" value="1"/>
</dbReference>
<evidence type="ECO:0000256" key="3">
    <source>
        <dbReference type="ARBA" id="ARBA00022741"/>
    </source>
</evidence>
<evidence type="ECO:0000256" key="12">
    <source>
        <dbReference type="ARBA" id="ARBA00034617"/>
    </source>
</evidence>
<dbReference type="InterPro" id="IPR011335">
    <property type="entry name" value="Restrct_endonuc-II-like"/>
</dbReference>
<dbReference type="Gene3D" id="1.10.10.160">
    <property type="match status" value="1"/>
</dbReference>
<dbReference type="InterPro" id="IPR014017">
    <property type="entry name" value="DNA_helicase_UvrD-like_C"/>
</dbReference>
<dbReference type="Proteomes" id="UP000307000">
    <property type="component" value="Chromosome"/>
</dbReference>